<evidence type="ECO:0000256" key="6">
    <source>
        <dbReference type="SAM" id="MobiDB-lite"/>
    </source>
</evidence>
<dbReference type="Proteomes" id="UP000758603">
    <property type="component" value="Unassembled WGS sequence"/>
</dbReference>
<dbReference type="PANTHER" id="PTHR33048">
    <property type="entry name" value="PTH11-LIKE INTEGRAL MEMBRANE PROTEIN (AFU_ORTHOLOGUE AFUA_5G11245)"/>
    <property type="match status" value="1"/>
</dbReference>
<comment type="caution">
    <text evidence="9">The sequence shown here is derived from an EMBL/GenBank/DDBJ whole genome shotgun (WGS) entry which is preliminary data.</text>
</comment>
<proteinExistence type="inferred from homology"/>
<feature type="transmembrane region" description="Helical" evidence="7">
    <location>
        <begin position="71"/>
        <end position="95"/>
    </location>
</feature>
<dbReference type="GeneID" id="70125631"/>
<feature type="domain" description="Rhodopsin" evidence="8">
    <location>
        <begin position="7"/>
        <end position="96"/>
    </location>
</feature>
<keyword evidence="4 7" id="KW-0472">Membrane</keyword>
<organism evidence="9 10">
    <name type="scientific">Truncatella angustata</name>
    <dbReference type="NCBI Taxonomy" id="152316"/>
    <lineage>
        <taxon>Eukaryota</taxon>
        <taxon>Fungi</taxon>
        <taxon>Dikarya</taxon>
        <taxon>Ascomycota</taxon>
        <taxon>Pezizomycotina</taxon>
        <taxon>Sordariomycetes</taxon>
        <taxon>Xylariomycetidae</taxon>
        <taxon>Amphisphaeriales</taxon>
        <taxon>Sporocadaceae</taxon>
        <taxon>Truncatella</taxon>
    </lineage>
</organism>
<feature type="transmembrane region" description="Helical" evidence="7">
    <location>
        <begin position="6"/>
        <end position="22"/>
    </location>
</feature>
<dbReference type="OrthoDB" id="5417887at2759"/>
<dbReference type="RefSeq" id="XP_045954693.1">
    <property type="nucleotide sequence ID" value="XM_046096739.1"/>
</dbReference>
<dbReference type="PANTHER" id="PTHR33048:SF42">
    <property type="entry name" value="INTEGRAL MEMBRANE PROTEIN"/>
    <property type="match status" value="1"/>
</dbReference>
<evidence type="ECO:0000259" key="8">
    <source>
        <dbReference type="Pfam" id="PF20684"/>
    </source>
</evidence>
<name>A0A9P8ZST1_9PEZI</name>
<evidence type="ECO:0000256" key="2">
    <source>
        <dbReference type="ARBA" id="ARBA00022692"/>
    </source>
</evidence>
<protein>
    <recommendedName>
        <fullName evidence="8">Rhodopsin domain-containing protein</fullName>
    </recommendedName>
</protein>
<feature type="transmembrane region" description="Helical" evidence="7">
    <location>
        <begin position="34"/>
        <end position="51"/>
    </location>
</feature>
<feature type="compositionally biased region" description="Polar residues" evidence="6">
    <location>
        <begin position="185"/>
        <end position="198"/>
    </location>
</feature>
<keyword evidence="3 7" id="KW-1133">Transmembrane helix</keyword>
<feature type="compositionally biased region" description="Acidic residues" evidence="6">
    <location>
        <begin position="174"/>
        <end position="184"/>
    </location>
</feature>
<reference evidence="9" key="1">
    <citation type="journal article" date="2021" name="Nat. Commun.">
        <title>Genetic determinants of endophytism in the Arabidopsis root mycobiome.</title>
        <authorList>
            <person name="Mesny F."/>
            <person name="Miyauchi S."/>
            <person name="Thiergart T."/>
            <person name="Pickel B."/>
            <person name="Atanasova L."/>
            <person name="Karlsson M."/>
            <person name="Huettel B."/>
            <person name="Barry K.W."/>
            <person name="Haridas S."/>
            <person name="Chen C."/>
            <person name="Bauer D."/>
            <person name="Andreopoulos W."/>
            <person name="Pangilinan J."/>
            <person name="LaButti K."/>
            <person name="Riley R."/>
            <person name="Lipzen A."/>
            <person name="Clum A."/>
            <person name="Drula E."/>
            <person name="Henrissat B."/>
            <person name="Kohler A."/>
            <person name="Grigoriev I.V."/>
            <person name="Martin F.M."/>
            <person name="Hacquard S."/>
        </authorList>
    </citation>
    <scope>NUCLEOTIDE SEQUENCE</scope>
    <source>
        <strain evidence="9">MPI-SDFR-AT-0073</strain>
    </source>
</reference>
<evidence type="ECO:0000256" key="5">
    <source>
        <dbReference type="ARBA" id="ARBA00038359"/>
    </source>
</evidence>
<dbReference type="GO" id="GO:0016020">
    <property type="term" value="C:membrane"/>
    <property type="evidence" value="ECO:0007669"/>
    <property type="project" value="UniProtKB-SubCell"/>
</dbReference>
<evidence type="ECO:0000256" key="3">
    <source>
        <dbReference type="ARBA" id="ARBA00022989"/>
    </source>
</evidence>
<evidence type="ECO:0000256" key="7">
    <source>
        <dbReference type="SAM" id="Phobius"/>
    </source>
</evidence>
<dbReference type="InterPro" id="IPR049326">
    <property type="entry name" value="Rhodopsin_dom_fungi"/>
</dbReference>
<dbReference type="AlphaFoldDB" id="A0A9P8ZST1"/>
<accession>A0A9P8ZST1</accession>
<dbReference type="InterPro" id="IPR052337">
    <property type="entry name" value="SAT4-like"/>
</dbReference>
<keyword evidence="2 7" id="KW-0812">Transmembrane</keyword>
<evidence type="ECO:0000313" key="10">
    <source>
        <dbReference type="Proteomes" id="UP000758603"/>
    </source>
</evidence>
<evidence type="ECO:0000256" key="4">
    <source>
        <dbReference type="ARBA" id="ARBA00023136"/>
    </source>
</evidence>
<dbReference type="EMBL" id="JAGPXC010000008">
    <property type="protein sequence ID" value="KAH6648181.1"/>
    <property type="molecule type" value="Genomic_DNA"/>
</dbReference>
<evidence type="ECO:0000256" key="1">
    <source>
        <dbReference type="ARBA" id="ARBA00004141"/>
    </source>
</evidence>
<comment type="similarity">
    <text evidence="5">Belongs to the SAT4 family.</text>
</comment>
<feature type="region of interest" description="Disordered" evidence="6">
    <location>
        <begin position="165"/>
        <end position="198"/>
    </location>
</feature>
<dbReference type="Pfam" id="PF20684">
    <property type="entry name" value="Fung_rhodopsin"/>
    <property type="match status" value="1"/>
</dbReference>
<sequence length="198" mass="21642">MVSGTCYGVTNVVLALIPWTIITQLQMKTKEKMSVAVAMSMGLFAGITAFVKVSQLQRLASVDFFYDGVDLIIWGAAETATTIIATSIPVLGVLLNEIKTSSGGNYFKTLSKDRTKTPKTQASRVRTIVTANRRATMPDRGDDAASDKNILPKKAHITRTAEVTMTYGKRASDEESEYEMDEFDQQSINPHASSTHPT</sequence>
<comment type="subcellular location">
    <subcellularLocation>
        <location evidence="1">Membrane</location>
        <topology evidence="1">Multi-pass membrane protein</topology>
    </subcellularLocation>
</comment>
<keyword evidence="10" id="KW-1185">Reference proteome</keyword>
<evidence type="ECO:0000313" key="9">
    <source>
        <dbReference type="EMBL" id="KAH6648181.1"/>
    </source>
</evidence>
<gene>
    <name evidence="9" type="ORF">BKA67DRAFT_409498</name>
</gene>